<dbReference type="AlphaFoldDB" id="A0A1D8N8M0"/>
<protein>
    <submittedName>
        <fullName evidence="3">Uncharacterized protein</fullName>
    </submittedName>
</protein>
<dbReference type="GeneID" id="94582776"/>
<organism evidence="3 4">
    <name type="scientific">Yarrowia lipolytica</name>
    <name type="common">Candida lipolytica</name>
    <dbReference type="NCBI Taxonomy" id="4952"/>
    <lineage>
        <taxon>Eukaryota</taxon>
        <taxon>Fungi</taxon>
        <taxon>Dikarya</taxon>
        <taxon>Ascomycota</taxon>
        <taxon>Saccharomycotina</taxon>
        <taxon>Dipodascomycetes</taxon>
        <taxon>Dipodascales</taxon>
        <taxon>Dipodascales incertae sedis</taxon>
        <taxon>Yarrowia</taxon>
    </lineage>
</organism>
<dbReference type="Proteomes" id="UP000182444">
    <property type="component" value="Chromosome 1B"/>
</dbReference>
<evidence type="ECO:0000256" key="1">
    <source>
        <dbReference type="SAM" id="MobiDB-lite"/>
    </source>
</evidence>
<feature type="region of interest" description="Disordered" evidence="1">
    <location>
        <begin position="61"/>
        <end position="138"/>
    </location>
</feature>
<reference evidence="3 4" key="1">
    <citation type="journal article" date="2016" name="PLoS ONE">
        <title>Sequence Assembly of Yarrowia lipolytica Strain W29/CLIB89 Shows Transposable Element Diversity.</title>
        <authorList>
            <person name="Magnan C."/>
            <person name="Yu J."/>
            <person name="Chang I."/>
            <person name="Jahn E."/>
            <person name="Kanomata Y."/>
            <person name="Wu J."/>
            <person name="Zeller M."/>
            <person name="Oakes M."/>
            <person name="Baldi P."/>
            <person name="Sandmeyer S."/>
        </authorList>
    </citation>
    <scope>NUCLEOTIDE SEQUENCE [LARGE SCALE GENOMIC DNA]</scope>
    <source>
        <strain evidence="4">CLIB89(W29)</strain>
    </source>
</reference>
<evidence type="ECO:0000313" key="4">
    <source>
        <dbReference type="Proteomes" id="UP000182444"/>
    </source>
</evidence>
<gene>
    <name evidence="3" type="ORF">YALI1_B26963g</name>
</gene>
<name>A0A1D8N8M0_YARLL</name>
<feature type="compositionally biased region" description="Basic and acidic residues" evidence="1">
    <location>
        <begin position="96"/>
        <end position="125"/>
    </location>
</feature>
<dbReference type="EMBL" id="CP017554">
    <property type="protein sequence ID" value="AOW01987.1"/>
    <property type="molecule type" value="Genomic_DNA"/>
</dbReference>
<dbReference type="VEuPathDB" id="FungiDB:YALI0_B20614g"/>
<keyword evidence="2" id="KW-1133">Transmembrane helix</keyword>
<keyword evidence="2" id="KW-0812">Transmembrane</keyword>
<feature type="transmembrane region" description="Helical" evidence="2">
    <location>
        <begin position="300"/>
        <end position="322"/>
    </location>
</feature>
<evidence type="ECO:0000256" key="2">
    <source>
        <dbReference type="SAM" id="Phobius"/>
    </source>
</evidence>
<dbReference type="RefSeq" id="XP_068138235.1">
    <property type="nucleotide sequence ID" value="XM_068282134.1"/>
</dbReference>
<keyword evidence="2" id="KW-0472">Membrane</keyword>
<proteinExistence type="predicted"/>
<evidence type="ECO:0000313" key="3">
    <source>
        <dbReference type="EMBL" id="AOW01987.1"/>
    </source>
</evidence>
<feature type="region of interest" description="Disordered" evidence="1">
    <location>
        <begin position="234"/>
        <end position="267"/>
    </location>
</feature>
<feature type="compositionally biased region" description="Basic and acidic residues" evidence="1">
    <location>
        <begin position="234"/>
        <end position="261"/>
    </location>
</feature>
<accession>A0A1D8N8M0</accession>
<dbReference type="VEuPathDB" id="FungiDB:YALI1_B26963g"/>
<sequence>MLHATQNSSDCLFSELDSDTDTDKPLLHDTSHTVRFCEPQTKRRMGFRKWFSRTSNEKRPLIDRITTPMDEILTDEPPTTTDALTSPPRGRKYRDHQREEYERRQHYERTRERDRDRDREGDKYSVPRRQLQDSARWHEHVRQQQPHIHQAHQIPYQIPYQMPPGLRQHMHPAYLQPRQISQTPDAISGYPNQSLLRPMSQVIEPRYIRTEGFPVPPVKYAQVPQGMKAEIMELKDDAGNDKNEEKKYAKDKKDDKKKESESPQMQSNIEKMVKNALQNHRPAVYETLVRMNSFVLSLKLALCIACVAFYPLVGILLIVVLFGSEILLELAIKCGPDRS</sequence>